<evidence type="ECO:0000256" key="5">
    <source>
        <dbReference type="ARBA" id="ARBA00013246"/>
    </source>
</evidence>
<dbReference type="Pfam" id="PF00628">
    <property type="entry name" value="PHD"/>
    <property type="match status" value="1"/>
</dbReference>
<feature type="domain" description="PHD-type" evidence="21">
    <location>
        <begin position="377"/>
        <end position="437"/>
    </location>
</feature>
<keyword evidence="9" id="KW-0862">Zinc</keyword>
<comment type="catalytic activity">
    <reaction evidence="18">
        <text>N(6),N(6)-dimethyl-L-lysyl(36)-[histone H3] + 2 2-oxoglutarate + 2 O2 = L-lysyl(36)-[histone H3] + 2 formaldehyde + 2 succinate + 2 CO2</text>
        <dbReference type="Rhea" id="RHEA:42032"/>
        <dbReference type="Rhea" id="RHEA-COMP:9785"/>
        <dbReference type="Rhea" id="RHEA-COMP:9787"/>
        <dbReference type="ChEBI" id="CHEBI:15379"/>
        <dbReference type="ChEBI" id="CHEBI:16526"/>
        <dbReference type="ChEBI" id="CHEBI:16810"/>
        <dbReference type="ChEBI" id="CHEBI:16842"/>
        <dbReference type="ChEBI" id="CHEBI:29969"/>
        <dbReference type="ChEBI" id="CHEBI:30031"/>
        <dbReference type="ChEBI" id="CHEBI:61976"/>
        <dbReference type="EC" id="1.14.11.27"/>
    </reaction>
</comment>
<dbReference type="SUPFAM" id="SSF57903">
    <property type="entry name" value="FYVE/PHD zinc finger"/>
    <property type="match status" value="1"/>
</dbReference>
<evidence type="ECO:0000256" key="13">
    <source>
        <dbReference type="ARBA" id="ARBA00023004"/>
    </source>
</evidence>
<feature type="compositionally biased region" description="Basic and acidic residues" evidence="20">
    <location>
        <begin position="1113"/>
        <end position="1130"/>
    </location>
</feature>
<feature type="compositionally biased region" description="Basic and acidic residues" evidence="20">
    <location>
        <begin position="1243"/>
        <end position="1264"/>
    </location>
</feature>
<evidence type="ECO:0000256" key="15">
    <source>
        <dbReference type="ARBA" id="ARBA00023163"/>
    </source>
</evidence>
<keyword evidence="14" id="KW-0805">Transcription regulation</keyword>
<dbReference type="InterPro" id="IPR001965">
    <property type="entry name" value="Znf_PHD"/>
</dbReference>
<keyword evidence="16" id="KW-0539">Nucleus</keyword>
<dbReference type="InterPro" id="IPR003347">
    <property type="entry name" value="JmjC_dom"/>
</dbReference>
<proteinExistence type="inferred from homology"/>
<feature type="compositionally biased region" description="Polar residues" evidence="20">
    <location>
        <begin position="1079"/>
        <end position="1094"/>
    </location>
</feature>
<keyword evidence="12 23" id="KW-0560">Oxidoreductase</keyword>
<dbReference type="InterPro" id="IPR011011">
    <property type="entry name" value="Znf_FYVE_PHD"/>
</dbReference>
<dbReference type="PANTHER" id="PTHR23123">
    <property type="entry name" value="PHD/F-BOX CONTAINING PROTEIN"/>
    <property type="match status" value="1"/>
</dbReference>
<feature type="compositionally biased region" description="Basic and acidic residues" evidence="20">
    <location>
        <begin position="198"/>
        <end position="214"/>
    </location>
</feature>
<dbReference type="SMART" id="SM00249">
    <property type="entry name" value="PHD"/>
    <property type="match status" value="1"/>
</dbReference>
<keyword evidence="13" id="KW-0408">Iron</keyword>
<evidence type="ECO:0000256" key="12">
    <source>
        <dbReference type="ARBA" id="ARBA00023002"/>
    </source>
</evidence>
<dbReference type="Pfam" id="PF17811">
    <property type="entry name" value="JHD"/>
    <property type="match status" value="1"/>
</dbReference>
<feature type="compositionally biased region" description="Polar residues" evidence="20">
    <location>
        <begin position="244"/>
        <end position="261"/>
    </location>
</feature>
<dbReference type="Pfam" id="PF02373">
    <property type="entry name" value="JmjC"/>
    <property type="match status" value="1"/>
</dbReference>
<dbReference type="SUPFAM" id="SSF51197">
    <property type="entry name" value="Clavaminate synthase-like"/>
    <property type="match status" value="1"/>
</dbReference>
<dbReference type="GO" id="GO:0140680">
    <property type="term" value="F:histone H3K36me/H3K36me2 demethylase activity"/>
    <property type="evidence" value="ECO:0007669"/>
    <property type="project" value="UniProtKB-EC"/>
</dbReference>
<feature type="region of interest" description="Disordered" evidence="20">
    <location>
        <begin position="1"/>
        <end position="55"/>
    </location>
</feature>
<evidence type="ECO:0000256" key="19">
    <source>
        <dbReference type="PROSITE-ProRule" id="PRU00146"/>
    </source>
</evidence>
<feature type="region of interest" description="Disordered" evidence="20">
    <location>
        <begin position="310"/>
        <end position="371"/>
    </location>
</feature>
<evidence type="ECO:0000259" key="22">
    <source>
        <dbReference type="PROSITE" id="PS51184"/>
    </source>
</evidence>
<feature type="compositionally biased region" description="Polar residues" evidence="20">
    <location>
        <begin position="169"/>
        <end position="178"/>
    </location>
</feature>
<evidence type="ECO:0000256" key="6">
    <source>
        <dbReference type="ARBA" id="ARBA00015153"/>
    </source>
</evidence>
<dbReference type="GO" id="GO:0008270">
    <property type="term" value="F:zinc ion binding"/>
    <property type="evidence" value="ECO:0007669"/>
    <property type="project" value="UniProtKB-KW"/>
</dbReference>
<dbReference type="Proteomes" id="UP001161757">
    <property type="component" value="Unassembled WGS sequence"/>
</dbReference>
<organism evidence="23 24">
    <name type="scientific">Exophiala dermatitidis</name>
    <name type="common">Black yeast-like fungus</name>
    <name type="synonym">Wangiella dermatitidis</name>
    <dbReference type="NCBI Taxonomy" id="5970"/>
    <lineage>
        <taxon>Eukaryota</taxon>
        <taxon>Fungi</taxon>
        <taxon>Dikarya</taxon>
        <taxon>Ascomycota</taxon>
        <taxon>Pezizomycotina</taxon>
        <taxon>Eurotiomycetes</taxon>
        <taxon>Chaetothyriomycetidae</taxon>
        <taxon>Chaetothyriales</taxon>
        <taxon>Herpotrichiellaceae</taxon>
        <taxon>Exophiala</taxon>
    </lineage>
</organism>
<dbReference type="InterPro" id="IPR041070">
    <property type="entry name" value="JHD"/>
</dbReference>
<feature type="compositionally biased region" description="Basic and acidic residues" evidence="20">
    <location>
        <begin position="1310"/>
        <end position="1322"/>
    </location>
</feature>
<evidence type="ECO:0000256" key="20">
    <source>
        <dbReference type="SAM" id="MobiDB-lite"/>
    </source>
</evidence>
<dbReference type="EMBL" id="JAJGCB010000026">
    <property type="protein sequence ID" value="KAJ8987329.1"/>
    <property type="molecule type" value="Genomic_DNA"/>
</dbReference>
<evidence type="ECO:0000256" key="1">
    <source>
        <dbReference type="ARBA" id="ARBA00001954"/>
    </source>
</evidence>
<evidence type="ECO:0000256" key="14">
    <source>
        <dbReference type="ARBA" id="ARBA00023015"/>
    </source>
</evidence>
<protein>
    <recommendedName>
        <fullName evidence="6">JmjC domain-containing histone demethylation protein 1</fullName>
        <ecNumber evidence="5">1.14.11.27</ecNumber>
    </recommendedName>
    <alternativeName>
        <fullName evidence="17">[Histone-H3]-lysine-36 demethylase 1</fullName>
    </alternativeName>
</protein>
<dbReference type="InterPro" id="IPR019787">
    <property type="entry name" value="Znf_PHD-finger"/>
</dbReference>
<feature type="domain" description="JmjC" evidence="22">
    <location>
        <begin position="635"/>
        <end position="794"/>
    </location>
</feature>
<keyword evidence="11" id="KW-0223">Dioxygenase</keyword>
<evidence type="ECO:0000256" key="16">
    <source>
        <dbReference type="ARBA" id="ARBA00023242"/>
    </source>
</evidence>
<comment type="similarity">
    <text evidence="4">Belongs to the JHDM1 histone demethylase family.</text>
</comment>
<evidence type="ECO:0000259" key="21">
    <source>
        <dbReference type="PROSITE" id="PS50016"/>
    </source>
</evidence>
<feature type="region of interest" description="Disordered" evidence="20">
    <location>
        <begin position="244"/>
        <end position="279"/>
    </location>
</feature>
<name>A0AAN6IQ80_EXODE</name>
<gene>
    <name evidence="23" type="primary">JHD1</name>
    <name evidence="23" type="ORF">HRR80_008698</name>
</gene>
<feature type="compositionally biased region" description="Polar residues" evidence="20">
    <location>
        <begin position="356"/>
        <end position="365"/>
    </location>
</feature>
<dbReference type="GO" id="GO:0005634">
    <property type="term" value="C:nucleus"/>
    <property type="evidence" value="ECO:0007669"/>
    <property type="project" value="UniProtKB-SubCell"/>
</dbReference>
<evidence type="ECO:0000256" key="3">
    <source>
        <dbReference type="ARBA" id="ARBA00004123"/>
    </source>
</evidence>
<evidence type="ECO:0000256" key="17">
    <source>
        <dbReference type="ARBA" id="ARBA00031083"/>
    </source>
</evidence>
<feature type="compositionally biased region" description="Low complexity" evidence="20">
    <location>
        <begin position="1338"/>
        <end position="1360"/>
    </location>
</feature>
<comment type="function">
    <text evidence="2">Histone demethylase that specifically demethylates 'Lys-36' of histone H3, thereby playing a central role in histone code.</text>
</comment>
<dbReference type="PROSITE" id="PS50016">
    <property type="entry name" value="ZF_PHD_2"/>
    <property type="match status" value="1"/>
</dbReference>
<feature type="region of interest" description="Disordered" evidence="20">
    <location>
        <begin position="966"/>
        <end position="1008"/>
    </location>
</feature>
<evidence type="ECO:0000313" key="24">
    <source>
        <dbReference type="Proteomes" id="UP001161757"/>
    </source>
</evidence>
<evidence type="ECO:0000256" key="2">
    <source>
        <dbReference type="ARBA" id="ARBA00003909"/>
    </source>
</evidence>
<dbReference type="Gene3D" id="2.60.120.650">
    <property type="entry name" value="Cupin"/>
    <property type="match status" value="2"/>
</dbReference>
<feature type="compositionally biased region" description="Polar residues" evidence="20">
    <location>
        <begin position="1041"/>
        <end position="1062"/>
    </location>
</feature>
<dbReference type="InterPro" id="IPR050690">
    <property type="entry name" value="JHDM1_Histone_Demethylase"/>
</dbReference>
<feature type="compositionally biased region" description="Polar residues" evidence="20">
    <location>
        <begin position="269"/>
        <end position="279"/>
    </location>
</feature>
<comment type="subcellular location">
    <subcellularLocation>
        <location evidence="3">Nucleus</location>
    </subcellularLocation>
</comment>
<feature type="region of interest" description="Disordered" evidence="20">
    <location>
        <begin position="1022"/>
        <end position="1158"/>
    </location>
</feature>
<comment type="cofactor">
    <cofactor evidence="1">
        <name>Fe(2+)</name>
        <dbReference type="ChEBI" id="CHEBI:29033"/>
    </cofactor>
</comment>
<dbReference type="SMART" id="SM00558">
    <property type="entry name" value="JmjC"/>
    <property type="match status" value="1"/>
</dbReference>
<evidence type="ECO:0000256" key="10">
    <source>
        <dbReference type="ARBA" id="ARBA00022853"/>
    </source>
</evidence>
<feature type="compositionally biased region" description="Polar residues" evidence="20">
    <location>
        <begin position="1208"/>
        <end position="1221"/>
    </location>
</feature>
<evidence type="ECO:0000313" key="23">
    <source>
        <dbReference type="EMBL" id="KAJ8987329.1"/>
    </source>
</evidence>
<evidence type="ECO:0000256" key="4">
    <source>
        <dbReference type="ARBA" id="ARBA00008037"/>
    </source>
</evidence>
<feature type="compositionally biased region" description="Low complexity" evidence="20">
    <location>
        <begin position="30"/>
        <end position="41"/>
    </location>
</feature>
<keyword evidence="8 19" id="KW-0863">Zinc-finger</keyword>
<dbReference type="PROSITE" id="PS51184">
    <property type="entry name" value="JMJC"/>
    <property type="match status" value="1"/>
</dbReference>
<feature type="region of interest" description="Disordered" evidence="20">
    <location>
        <begin position="104"/>
        <end position="221"/>
    </location>
</feature>
<evidence type="ECO:0000256" key="9">
    <source>
        <dbReference type="ARBA" id="ARBA00022833"/>
    </source>
</evidence>
<dbReference type="EC" id="1.14.11.27" evidence="5"/>
<comment type="caution">
    <text evidence="23">The sequence shown here is derived from an EMBL/GenBank/DDBJ whole genome shotgun (WGS) entry which is preliminary data.</text>
</comment>
<sequence>MPTSTVWRRSRDLLGPRGVSPIRPSRDFIESLSPEPTLESSAADEPLLPSHTSQANGASLTGLGLCDVGIAEEAAVTVHPDHLYYDEDGSAHIGARVVSGAAAQTRRSLQDSRDNPLRNFKSTPDTRTSRGKGHTRSGSTIDDLASAAIATSPALGEPNTPSFRKASPFTATRPSTSYVHRFDREDSSNGPPRKRIKSERLPNLEWSPRADRPRTSGVDSTTDITYEDALLLLELKNEVNFKNGTTPQLTSATLNGQPHSSHTPRRYSEASTIRDSPSAQLQQTLQADNVENEEVKVSKERQIHSAVDAWQTQNSRLSHPQPETSSAQTANATLGGTPQAKTIGTAAEPQAKGSPQVASRPTSSSKRQRRVKPEVQAEVCAACNRLQLDTVDDENPVMFWISCDACNRWFHAECAGFKTKAEARSVDKYLCKECEPVHGKTTFVRKSTRPRTAIDYAGLHQGVVKSSVESPTHHYIQPIKEGKIALLPDDFARVRPEVLTMQFMENFDGMKRPFVVPACWNPRFGAKLPLKEAESDGPRFTRIDSLGNPAGVEEPVSDEVVEEEVLDCGQDLLDMVIPRNLTVRKVAELYGLDEPVPVIDVKSQETKGQFTLQQWADYYELAGEKPILNVISLEVSQSPLGKLIRRPKVVRDLDLEDHVWDGDTETRTKKRPVQFYCLMSVADSYTDFHIDFGGSSVYYHILKGTKTFFFIPPEDKYLKKYEDWCNSDTQNETWLGDLCGGNCTRVDLHEGDTAFIPAGWIHAVWTPEDSLVIGGNFLTRIDYELQLKVANVERVTKVAPKFRYPYFQKVMWYTLIKYLEEDPLPNEVLADFRDDPDYVFLRANPLWHEIDDLANTAEPGDPAFNARYYPKAEVVGWPALRDYLYRTARIDAGLPVADITKKQIDAVKASIPKGHGDPLTLIKLFAIWCAWKMGNVPAPDWVHSDGALEPEKADKVKKAETFRLPGERTSSRRAAQALAQAQTPQPEVSAPIPAKQSAKSTPKGNGLKVACEPCRKRRIKCRHKSGSETPTRPAPEIRPRSFSNADVPSTAAVDQNGFSNEQPTPPAMRLSEPAANHAETVQTVTANADAQSSSKKTRTKACEECRKSKRRCVHDEHGRVDPAKAAEPSKPRGSTSSKRPARFSDESADNKRERMDGELLDGLIDPALTNDNVLLVNEAVEDSPPTPAPLLETEPDDKVSGQHIAEGASTSQHAGSETLPSQAIPVDPALEAMTAMPTAVIKTEADSDDHQPLNHDADRADLSPKEGGGGGGGGEFSTPAPVKRASSINAGFSGLPNSPPASRHSSRQPKQVERYTPEDKRSPTKPLPKPPRSDRRASSAASAQTMVNSVKSRRSSSNTSGTVHQMAGNMVRRSQSREASARPVSRDSTGGESDMDADEKFARELQAAENGLRRRTSMRA</sequence>
<evidence type="ECO:0000256" key="7">
    <source>
        <dbReference type="ARBA" id="ARBA00022723"/>
    </source>
</evidence>
<accession>A0AAN6IQ80</accession>
<reference evidence="23" key="1">
    <citation type="submission" date="2023-01" db="EMBL/GenBank/DDBJ databases">
        <title>Exophiala dermititidis isolated from Cystic Fibrosis Patient.</title>
        <authorList>
            <person name="Kurbessoian T."/>
            <person name="Crocker A."/>
            <person name="Murante D."/>
            <person name="Hogan D.A."/>
            <person name="Stajich J.E."/>
        </authorList>
    </citation>
    <scope>NUCLEOTIDE SEQUENCE</scope>
    <source>
        <strain evidence="23">Ex8</strain>
    </source>
</reference>
<keyword evidence="7" id="KW-0479">Metal-binding</keyword>
<feature type="compositionally biased region" description="Gly residues" evidence="20">
    <location>
        <begin position="1266"/>
        <end position="1275"/>
    </location>
</feature>
<keyword evidence="10" id="KW-0156">Chromatin regulator</keyword>
<evidence type="ECO:0000256" key="11">
    <source>
        <dbReference type="ARBA" id="ARBA00022964"/>
    </source>
</evidence>
<keyword evidence="15" id="KW-0804">Transcription</keyword>
<evidence type="ECO:0000256" key="18">
    <source>
        <dbReference type="ARBA" id="ARBA00047915"/>
    </source>
</evidence>
<dbReference type="InterPro" id="IPR019786">
    <property type="entry name" value="Zinc_finger_PHD-type_CS"/>
</dbReference>
<evidence type="ECO:0000256" key="8">
    <source>
        <dbReference type="ARBA" id="ARBA00022771"/>
    </source>
</evidence>
<dbReference type="PROSITE" id="PS01359">
    <property type="entry name" value="ZF_PHD_1"/>
    <property type="match status" value="1"/>
</dbReference>
<feature type="compositionally biased region" description="Polar residues" evidence="20">
    <location>
        <begin position="310"/>
        <end position="342"/>
    </location>
</feature>
<feature type="region of interest" description="Disordered" evidence="20">
    <location>
        <begin position="1175"/>
        <end position="1420"/>
    </location>
</feature>
<feature type="compositionally biased region" description="Basic and acidic residues" evidence="20">
    <location>
        <begin position="1142"/>
        <end position="1157"/>
    </location>
</feature>